<sequence>PQKVNRKPDFDAYAGGIDQKWINGYYMLWGLTGRDSEVRQAISQGHPVIFGTVIDDKFDDFRGGDTLGIPKSAPIGRHMMCGVAYDGDGLWVVNSWSKFWGGADPTGKFPGGFFRMGWDWVNWAQATDWWAVRYAKEFA</sequence>
<dbReference type="EMBL" id="LAZR01007125">
    <property type="protein sequence ID" value="KKM87276.1"/>
    <property type="molecule type" value="Genomic_DNA"/>
</dbReference>
<dbReference type="SUPFAM" id="SSF54001">
    <property type="entry name" value="Cysteine proteinases"/>
    <property type="match status" value="1"/>
</dbReference>
<dbReference type="AlphaFoldDB" id="A0A0F9LJ77"/>
<name>A0A0F9LJ77_9ZZZZ</name>
<comment type="caution">
    <text evidence="1">The sequence shown here is derived from an EMBL/GenBank/DDBJ whole genome shotgun (WGS) entry which is preliminary data.</text>
</comment>
<evidence type="ECO:0000313" key="1">
    <source>
        <dbReference type="EMBL" id="KKM87276.1"/>
    </source>
</evidence>
<feature type="non-terminal residue" evidence="1">
    <location>
        <position position="1"/>
    </location>
</feature>
<gene>
    <name evidence="1" type="ORF">LCGC14_1270590</name>
</gene>
<organism evidence="1">
    <name type="scientific">marine sediment metagenome</name>
    <dbReference type="NCBI Taxonomy" id="412755"/>
    <lineage>
        <taxon>unclassified sequences</taxon>
        <taxon>metagenomes</taxon>
        <taxon>ecological metagenomes</taxon>
    </lineage>
</organism>
<proteinExistence type="predicted"/>
<dbReference type="Gene3D" id="3.90.70.10">
    <property type="entry name" value="Cysteine proteinases"/>
    <property type="match status" value="1"/>
</dbReference>
<accession>A0A0F9LJ77</accession>
<evidence type="ECO:0008006" key="2">
    <source>
        <dbReference type="Google" id="ProtNLM"/>
    </source>
</evidence>
<protein>
    <recommendedName>
        <fullName evidence="2">Peptidase C1A papain C-terminal domain-containing protein</fullName>
    </recommendedName>
</protein>
<reference evidence="1" key="1">
    <citation type="journal article" date="2015" name="Nature">
        <title>Complex archaea that bridge the gap between prokaryotes and eukaryotes.</title>
        <authorList>
            <person name="Spang A."/>
            <person name="Saw J.H."/>
            <person name="Jorgensen S.L."/>
            <person name="Zaremba-Niedzwiedzka K."/>
            <person name="Martijn J."/>
            <person name="Lind A.E."/>
            <person name="van Eijk R."/>
            <person name="Schleper C."/>
            <person name="Guy L."/>
            <person name="Ettema T.J."/>
        </authorList>
    </citation>
    <scope>NUCLEOTIDE SEQUENCE</scope>
</reference>
<dbReference type="InterPro" id="IPR038765">
    <property type="entry name" value="Papain-like_cys_pep_sf"/>
</dbReference>